<reference evidence="2 3" key="1">
    <citation type="submission" date="2019-09" db="EMBL/GenBank/DDBJ databases">
        <title>Salinarimonas rosea gen. nov., sp. nov., a new member of the a-2 subgroup of the Proteobacteria.</title>
        <authorList>
            <person name="Liu J."/>
        </authorList>
    </citation>
    <scope>NUCLEOTIDE SEQUENCE [LARGE SCALE GENOMIC DNA]</scope>
    <source>
        <strain evidence="2 3">BN140002</strain>
    </source>
</reference>
<dbReference type="EMBL" id="VUOA01000047">
    <property type="protein sequence ID" value="KAA2234608.1"/>
    <property type="molecule type" value="Genomic_DNA"/>
</dbReference>
<dbReference type="SMART" id="SM01034">
    <property type="entry name" value="BLUF"/>
    <property type="match status" value="1"/>
</dbReference>
<dbReference type="SUPFAM" id="SSF54975">
    <property type="entry name" value="Acylphosphatase/BLUF domain-like"/>
    <property type="match status" value="1"/>
</dbReference>
<dbReference type="InterPro" id="IPR036046">
    <property type="entry name" value="Acylphosphatase-like_dom_sf"/>
</dbReference>
<dbReference type="InterPro" id="IPR007024">
    <property type="entry name" value="BLUF_domain"/>
</dbReference>
<reference evidence="2 3" key="2">
    <citation type="submission" date="2019-09" db="EMBL/GenBank/DDBJ databases">
        <authorList>
            <person name="Jin C."/>
        </authorList>
    </citation>
    <scope>NUCLEOTIDE SEQUENCE [LARGE SCALE GENOMIC DNA]</scope>
    <source>
        <strain evidence="2 3">BN140002</strain>
    </source>
</reference>
<dbReference type="Pfam" id="PF04940">
    <property type="entry name" value="BLUF"/>
    <property type="match status" value="1"/>
</dbReference>
<sequence>MDLVQLVYYSRNLLADDDKGQLKLLREILSIARQKNVERDVTGYLIFDKHWFIQILEGDRAHVRATYERIARDPRHTQVTLLDTKPVRQRTFSQWSMGGAMRNLDQQEVFLAHGIAGQIDPTKLNAAKIVAVASDLAALSGGRASQAA</sequence>
<dbReference type="Gene3D" id="3.30.70.100">
    <property type="match status" value="1"/>
</dbReference>
<dbReference type="PROSITE" id="PS50925">
    <property type="entry name" value="BLUF"/>
    <property type="match status" value="1"/>
</dbReference>
<dbReference type="OrthoDB" id="196105at2"/>
<keyword evidence="3" id="KW-1185">Reference proteome</keyword>
<dbReference type="GO" id="GO:0009882">
    <property type="term" value="F:blue light photoreceptor activity"/>
    <property type="evidence" value="ECO:0007669"/>
    <property type="project" value="InterPro"/>
</dbReference>
<organism evidence="2 3">
    <name type="scientific">Salinarimonas soli</name>
    <dbReference type="NCBI Taxonomy" id="1638099"/>
    <lineage>
        <taxon>Bacteria</taxon>
        <taxon>Pseudomonadati</taxon>
        <taxon>Pseudomonadota</taxon>
        <taxon>Alphaproteobacteria</taxon>
        <taxon>Hyphomicrobiales</taxon>
        <taxon>Salinarimonadaceae</taxon>
        <taxon>Salinarimonas</taxon>
    </lineage>
</organism>
<evidence type="ECO:0000313" key="3">
    <source>
        <dbReference type="Proteomes" id="UP000323142"/>
    </source>
</evidence>
<dbReference type="AlphaFoldDB" id="A0A5B2V6Y2"/>
<gene>
    <name evidence="2" type="ORF">F0L46_23700</name>
</gene>
<accession>A0A5B2V6Y2</accession>
<protein>
    <submittedName>
        <fullName evidence="2">BLUF domain-containing protein</fullName>
    </submittedName>
</protein>
<feature type="domain" description="BLUF" evidence="1">
    <location>
        <begin position="3"/>
        <end position="98"/>
    </location>
</feature>
<dbReference type="RefSeq" id="WP_149822088.1">
    <property type="nucleotide sequence ID" value="NZ_VUOA01000047.1"/>
</dbReference>
<evidence type="ECO:0000313" key="2">
    <source>
        <dbReference type="EMBL" id="KAA2234608.1"/>
    </source>
</evidence>
<dbReference type="GO" id="GO:0071949">
    <property type="term" value="F:FAD binding"/>
    <property type="evidence" value="ECO:0007669"/>
    <property type="project" value="InterPro"/>
</dbReference>
<comment type="caution">
    <text evidence="2">The sequence shown here is derived from an EMBL/GenBank/DDBJ whole genome shotgun (WGS) entry which is preliminary data.</text>
</comment>
<proteinExistence type="predicted"/>
<evidence type="ECO:0000259" key="1">
    <source>
        <dbReference type="PROSITE" id="PS50925"/>
    </source>
</evidence>
<name>A0A5B2V6Y2_9HYPH</name>
<dbReference type="Proteomes" id="UP000323142">
    <property type="component" value="Unassembled WGS sequence"/>
</dbReference>